<dbReference type="Proteomes" id="UP000823388">
    <property type="component" value="Chromosome 5N"/>
</dbReference>
<dbReference type="InterPro" id="IPR005174">
    <property type="entry name" value="KIB1-4_b-propeller"/>
</dbReference>
<organism evidence="4 5">
    <name type="scientific">Panicum virgatum</name>
    <name type="common">Blackwell switchgrass</name>
    <dbReference type="NCBI Taxonomy" id="38727"/>
    <lineage>
        <taxon>Eukaryota</taxon>
        <taxon>Viridiplantae</taxon>
        <taxon>Streptophyta</taxon>
        <taxon>Embryophyta</taxon>
        <taxon>Tracheophyta</taxon>
        <taxon>Spermatophyta</taxon>
        <taxon>Magnoliopsida</taxon>
        <taxon>Liliopsida</taxon>
        <taxon>Poales</taxon>
        <taxon>Poaceae</taxon>
        <taxon>PACMAD clade</taxon>
        <taxon>Panicoideae</taxon>
        <taxon>Panicodae</taxon>
        <taxon>Paniceae</taxon>
        <taxon>Panicinae</taxon>
        <taxon>Panicum</taxon>
        <taxon>Panicum sect. Hiantes</taxon>
    </lineage>
</organism>
<evidence type="ECO:0000313" key="4">
    <source>
        <dbReference type="EMBL" id="KAG2589137.1"/>
    </source>
</evidence>
<name>A0A8T0RT04_PANVG</name>
<dbReference type="Pfam" id="PF00646">
    <property type="entry name" value="F-box"/>
    <property type="match status" value="1"/>
</dbReference>
<gene>
    <name evidence="4" type="ORF">PVAP13_5NG255481</name>
</gene>
<evidence type="ECO:0000313" key="5">
    <source>
        <dbReference type="Proteomes" id="UP000823388"/>
    </source>
</evidence>
<dbReference type="PANTHER" id="PTHR33110:SF71">
    <property type="entry name" value="F-BOX_KELCH-REPEAT PROTEIN"/>
    <property type="match status" value="1"/>
</dbReference>
<accession>A0A8T0RT04</accession>
<dbReference type="OrthoDB" id="597008at2759"/>
<keyword evidence="5" id="KW-1185">Reference proteome</keyword>
<feature type="chain" id="PRO_5035744085" description="DUF295 domain-containing protein" evidence="1">
    <location>
        <begin position="34"/>
        <end position="487"/>
    </location>
</feature>
<sequence>MSPPPPAAPAVRSWESMALDLLVLVLFHLPCIADRASFAAVCRHWRSAVARLSKEAPPAQIPWLVFRSPAIGSAVTTVFCLLSGTTHRIRLPADLAGAHLCGSHPGGWLAAAAHVPGGGNNMAANLFSRVREKVPLPSEQQLIRPGTLCPPGFHLEGHPMFQMRCQLEEDVLIRAITFVSAAPSSAARCVAVAAAMTCGHRPGIALCRLQIDGHGTPRWTVPKSAVLYGIEDVVYFEGGVVPGFHFINNKEDISVARTSDVRALHGYWSKVQGQEDDDVFSTLPDSVYIIRYLVVSRGRLLMVRRYFTWSGSDVHQTLLFRVFECQIKLNHHGFEIYSWAELERLDGRALFLGRGCSRACELPQNSGIREGRIYFIDDVGCNESLKMQDSSRYNCMDMGVYSMQEPESPCLIAPTLHPGSCSSLFGAHKIVACIKHEGELEIKLFENLEELRAYVGDRTVEVEIKGTIQRFMLEPSSKCPPAIWFFH</sequence>
<dbReference type="CDD" id="cd09917">
    <property type="entry name" value="F-box_SF"/>
    <property type="match status" value="1"/>
</dbReference>
<dbReference type="Pfam" id="PF03478">
    <property type="entry name" value="Beta-prop_KIB1-4"/>
    <property type="match status" value="1"/>
</dbReference>
<dbReference type="AlphaFoldDB" id="A0A8T0RT04"/>
<protein>
    <recommendedName>
        <fullName evidence="6">DUF295 domain-containing protein</fullName>
    </recommendedName>
</protein>
<dbReference type="PANTHER" id="PTHR33110">
    <property type="entry name" value="F-BOX/KELCH-REPEAT PROTEIN-RELATED"/>
    <property type="match status" value="1"/>
</dbReference>
<evidence type="ECO:0008006" key="6">
    <source>
        <dbReference type="Google" id="ProtNLM"/>
    </source>
</evidence>
<dbReference type="Gene3D" id="1.20.1280.50">
    <property type="match status" value="1"/>
</dbReference>
<evidence type="ECO:0000259" key="3">
    <source>
        <dbReference type="Pfam" id="PF03478"/>
    </source>
</evidence>
<keyword evidence="1" id="KW-0732">Signal</keyword>
<dbReference type="EMBL" id="CM029046">
    <property type="protein sequence ID" value="KAG2589137.1"/>
    <property type="molecule type" value="Genomic_DNA"/>
</dbReference>
<evidence type="ECO:0000256" key="1">
    <source>
        <dbReference type="SAM" id="SignalP"/>
    </source>
</evidence>
<comment type="caution">
    <text evidence="4">The sequence shown here is derived from an EMBL/GenBank/DDBJ whole genome shotgun (WGS) entry which is preliminary data.</text>
</comment>
<evidence type="ECO:0000259" key="2">
    <source>
        <dbReference type="Pfam" id="PF00646"/>
    </source>
</evidence>
<proteinExistence type="predicted"/>
<reference evidence="4 5" key="1">
    <citation type="submission" date="2020-05" db="EMBL/GenBank/DDBJ databases">
        <title>WGS assembly of Panicum virgatum.</title>
        <authorList>
            <person name="Lovell J.T."/>
            <person name="Jenkins J."/>
            <person name="Shu S."/>
            <person name="Juenger T.E."/>
            <person name="Schmutz J."/>
        </authorList>
    </citation>
    <scope>NUCLEOTIDE SEQUENCE [LARGE SCALE GENOMIC DNA]</scope>
    <source>
        <strain evidence="5">cv. AP13</strain>
    </source>
</reference>
<dbReference type="InterPro" id="IPR001810">
    <property type="entry name" value="F-box_dom"/>
</dbReference>
<feature type="signal peptide" evidence="1">
    <location>
        <begin position="1"/>
        <end position="33"/>
    </location>
</feature>
<feature type="domain" description="F-box" evidence="2">
    <location>
        <begin position="14"/>
        <end position="52"/>
    </location>
</feature>
<feature type="domain" description="KIB1-4 beta-propeller" evidence="3">
    <location>
        <begin position="84"/>
        <end position="402"/>
    </location>
</feature>